<keyword evidence="2" id="KW-1185">Reference proteome</keyword>
<gene>
    <name evidence="1" type="ORF">HJG59_009864</name>
</gene>
<evidence type="ECO:0000313" key="1">
    <source>
        <dbReference type="EMBL" id="KAF6407157.1"/>
    </source>
</evidence>
<dbReference type="EMBL" id="JACASF010000021">
    <property type="protein sequence ID" value="KAF6407157.1"/>
    <property type="molecule type" value="Genomic_DNA"/>
</dbReference>
<name>A0A7J8C8J0_MOLMO</name>
<dbReference type="InParanoid" id="A0A7J8C8J0"/>
<evidence type="ECO:0000313" key="2">
    <source>
        <dbReference type="Proteomes" id="UP000550707"/>
    </source>
</evidence>
<organism evidence="1 2">
    <name type="scientific">Molossus molossus</name>
    <name type="common">Pallas' mastiff bat</name>
    <name type="synonym">Vespertilio molossus</name>
    <dbReference type="NCBI Taxonomy" id="27622"/>
    <lineage>
        <taxon>Eukaryota</taxon>
        <taxon>Metazoa</taxon>
        <taxon>Chordata</taxon>
        <taxon>Craniata</taxon>
        <taxon>Vertebrata</taxon>
        <taxon>Euteleostomi</taxon>
        <taxon>Mammalia</taxon>
        <taxon>Eutheria</taxon>
        <taxon>Laurasiatheria</taxon>
        <taxon>Chiroptera</taxon>
        <taxon>Yangochiroptera</taxon>
        <taxon>Molossidae</taxon>
        <taxon>Molossus</taxon>
    </lineage>
</organism>
<reference evidence="1 2" key="1">
    <citation type="journal article" date="2020" name="Nature">
        <title>Six reference-quality genomes reveal evolution of bat adaptations.</title>
        <authorList>
            <person name="Jebb D."/>
            <person name="Huang Z."/>
            <person name="Pippel M."/>
            <person name="Hughes G.M."/>
            <person name="Lavrichenko K."/>
            <person name="Devanna P."/>
            <person name="Winkler S."/>
            <person name="Jermiin L.S."/>
            <person name="Skirmuntt E.C."/>
            <person name="Katzourakis A."/>
            <person name="Burkitt-Gray L."/>
            <person name="Ray D.A."/>
            <person name="Sullivan K.A.M."/>
            <person name="Roscito J.G."/>
            <person name="Kirilenko B.M."/>
            <person name="Davalos L.M."/>
            <person name="Corthals A.P."/>
            <person name="Power M.L."/>
            <person name="Jones G."/>
            <person name="Ransome R.D."/>
            <person name="Dechmann D.K.N."/>
            <person name="Locatelli A.G."/>
            <person name="Puechmaille S.J."/>
            <person name="Fedrigo O."/>
            <person name="Jarvis E.D."/>
            <person name="Hiller M."/>
            <person name="Vernes S.C."/>
            <person name="Myers E.W."/>
            <person name="Teeling E.C."/>
        </authorList>
    </citation>
    <scope>NUCLEOTIDE SEQUENCE [LARGE SCALE GENOMIC DNA]</scope>
    <source>
        <strain evidence="1">MMolMol1</strain>
        <tissue evidence="1">Muscle</tissue>
    </source>
</reference>
<dbReference type="Proteomes" id="UP000550707">
    <property type="component" value="Unassembled WGS sequence"/>
</dbReference>
<accession>A0A7J8C8J0</accession>
<dbReference type="AlphaFoldDB" id="A0A7J8C8J0"/>
<comment type="caution">
    <text evidence="1">The sequence shown here is derived from an EMBL/GenBank/DDBJ whole genome shotgun (WGS) entry which is preliminary data.</text>
</comment>
<sequence length="138" mass="15327">MQKCPRVRIKNIKKNPPGDKWHRGAAEYKGRGIYTAVFDKEAQGCSGQVTQLVGVSFGCARVASSIPGGGTGGTQPLSAWIGGTASQCFSLPLTVNIENLMREKKRHQVFFLSFYPHLRTFFHFFVQIEWEGKSETST</sequence>
<protein>
    <submittedName>
        <fullName evidence="1">Uncharacterized protein</fullName>
    </submittedName>
</protein>
<proteinExistence type="predicted"/>